<evidence type="ECO:0000256" key="2">
    <source>
        <dbReference type="SAM" id="Phobius"/>
    </source>
</evidence>
<evidence type="ECO:0000313" key="4">
    <source>
        <dbReference type="Proteomes" id="UP000054988"/>
    </source>
</evidence>
<feature type="region of interest" description="Disordered" evidence="1">
    <location>
        <begin position="213"/>
        <end position="243"/>
    </location>
</feature>
<dbReference type="EMBL" id="LATX01000858">
    <property type="protein sequence ID" value="KTB44754.1"/>
    <property type="molecule type" value="Genomic_DNA"/>
</dbReference>
<feature type="region of interest" description="Disordered" evidence="1">
    <location>
        <begin position="160"/>
        <end position="192"/>
    </location>
</feature>
<evidence type="ECO:0000313" key="3">
    <source>
        <dbReference type="EMBL" id="KTB44754.1"/>
    </source>
</evidence>
<protein>
    <recommendedName>
        <fullName evidence="5">Mid2 domain-containing protein</fullName>
    </recommendedName>
</protein>
<feature type="compositionally biased region" description="Pro residues" evidence="1">
    <location>
        <begin position="48"/>
        <end position="59"/>
    </location>
</feature>
<feature type="compositionally biased region" description="Polar residues" evidence="1">
    <location>
        <begin position="234"/>
        <end position="243"/>
    </location>
</feature>
<organism evidence="3 4">
    <name type="scientific">Moniliophthora roreri</name>
    <name type="common">Frosty pod rot fungus</name>
    <name type="synonym">Monilia roreri</name>
    <dbReference type="NCBI Taxonomy" id="221103"/>
    <lineage>
        <taxon>Eukaryota</taxon>
        <taxon>Fungi</taxon>
        <taxon>Dikarya</taxon>
        <taxon>Basidiomycota</taxon>
        <taxon>Agaricomycotina</taxon>
        <taxon>Agaricomycetes</taxon>
        <taxon>Agaricomycetidae</taxon>
        <taxon>Agaricales</taxon>
        <taxon>Marasmiineae</taxon>
        <taxon>Marasmiaceae</taxon>
        <taxon>Moniliophthora</taxon>
    </lineage>
</organism>
<feature type="compositionally biased region" description="Polar residues" evidence="1">
    <location>
        <begin position="160"/>
        <end position="171"/>
    </location>
</feature>
<comment type="caution">
    <text evidence="3">The sequence shown here is derived from an EMBL/GenBank/DDBJ whole genome shotgun (WGS) entry which is preliminary data.</text>
</comment>
<keyword evidence="2" id="KW-0472">Membrane</keyword>
<name>A0A0W0G862_MONRR</name>
<sequence>MSTSFTLDSINSTSSSAISVTAVTSFAVATESIGDAITVTVAPTSLPTNPPPPRPPQPPLAENSGGKKANVGLIVGSIVVGVLLGILLAIGLWFCFCRRHRKANRDRKQITPMQGTTTPDYVSISDHAPPTYVSMQPRPIPTPSSSIANNARVARWLERINSQRSARSTGTQRKDTQDSETTSDSASMYSQSTYYSQSQNPFASTSTVVLMAPPAGYTGLPMVEEADERGDTGQGSRNSRVSR</sequence>
<feature type="compositionally biased region" description="Polar residues" evidence="1">
    <location>
        <begin position="111"/>
        <end position="120"/>
    </location>
</feature>
<proteinExistence type="predicted"/>
<keyword evidence="2" id="KW-0812">Transmembrane</keyword>
<feature type="region of interest" description="Disordered" evidence="1">
    <location>
        <begin position="105"/>
        <end position="146"/>
    </location>
</feature>
<evidence type="ECO:0000256" key="1">
    <source>
        <dbReference type="SAM" id="MobiDB-lite"/>
    </source>
</evidence>
<accession>A0A0W0G862</accession>
<keyword evidence="2" id="KW-1133">Transmembrane helix</keyword>
<dbReference type="Proteomes" id="UP000054988">
    <property type="component" value="Unassembled WGS sequence"/>
</dbReference>
<gene>
    <name evidence="3" type="ORF">WG66_2662</name>
</gene>
<reference evidence="3 4" key="1">
    <citation type="submission" date="2015-12" db="EMBL/GenBank/DDBJ databases">
        <title>Draft genome sequence of Moniliophthora roreri, the causal agent of frosty pod rot of cacao.</title>
        <authorList>
            <person name="Aime M.C."/>
            <person name="Diaz-Valderrama J.R."/>
            <person name="Kijpornyongpan T."/>
            <person name="Phillips-Mora W."/>
        </authorList>
    </citation>
    <scope>NUCLEOTIDE SEQUENCE [LARGE SCALE GENOMIC DNA]</scope>
    <source>
        <strain evidence="3 4">MCA 2952</strain>
    </source>
</reference>
<feature type="transmembrane region" description="Helical" evidence="2">
    <location>
        <begin position="73"/>
        <end position="97"/>
    </location>
</feature>
<evidence type="ECO:0008006" key="5">
    <source>
        <dbReference type="Google" id="ProtNLM"/>
    </source>
</evidence>
<dbReference type="AlphaFoldDB" id="A0A0W0G862"/>
<feature type="region of interest" description="Disordered" evidence="1">
    <location>
        <begin position="42"/>
        <end position="64"/>
    </location>
</feature>